<proteinExistence type="predicted"/>
<reference evidence="2" key="1">
    <citation type="journal article" date="2019" name="Int. J. Syst. Evol. Microbiol.">
        <title>The Global Catalogue of Microorganisms (GCM) 10K type strain sequencing project: providing services to taxonomists for standard genome sequencing and annotation.</title>
        <authorList>
            <consortium name="The Broad Institute Genomics Platform"/>
            <consortium name="The Broad Institute Genome Sequencing Center for Infectious Disease"/>
            <person name="Wu L."/>
            <person name="Ma J."/>
        </authorList>
    </citation>
    <scope>NUCLEOTIDE SEQUENCE [LARGE SCALE GENOMIC DNA]</scope>
    <source>
        <strain evidence="2">NBRC 112299</strain>
    </source>
</reference>
<evidence type="ECO:0008006" key="3">
    <source>
        <dbReference type="Google" id="ProtNLM"/>
    </source>
</evidence>
<keyword evidence="2" id="KW-1185">Reference proteome</keyword>
<accession>A0ABQ6ID17</accession>
<dbReference type="Proteomes" id="UP001157125">
    <property type="component" value="Unassembled WGS sequence"/>
</dbReference>
<gene>
    <name evidence="1" type="ORF">GCM10025876_19420</name>
</gene>
<dbReference type="EMBL" id="BSUN01000001">
    <property type="protein sequence ID" value="GMA35738.1"/>
    <property type="molecule type" value="Genomic_DNA"/>
</dbReference>
<sequence length="410" mass="43754">MTSSSLVERLHVAAQDVGLAFGLAQTVRGASLDDLDLVGDPVAHERVEREGARHAVDQGDHVGAEGLLQLRVLVEVVEHHLRHSVALEHDHEALAGAARGLVTNVRDAGYLAVLHQFGDLQRKVVRVHLVRQRRDHEALAALDLLDVDDGTHRDGATSRAVRLVDALAAKDERAGGEVGSLDALDQRLEEFLARGRRVLERPLDTSGNLAQVVRRDVGRHTDSDTGRAVDEEVREARGEHLGLLRLAVIVVLEIDGFLVDVADHLHGDGRHASLGVTVRGGRVVTGGTEVALARGEGVAQGPVLHHADEGVVDSRVTVRVVVTHHLADDAGALGERAVGTVAAVVHRVHDATVDGLQSVTDIGQCAPDDDGHGVVEVRLLHLHIEIDLVDPAVVVDLRCQGTSRPSRCAG</sequence>
<organism evidence="1 2">
    <name type="scientific">Demequina litorisediminis</name>
    <dbReference type="NCBI Taxonomy" id="1849022"/>
    <lineage>
        <taxon>Bacteria</taxon>
        <taxon>Bacillati</taxon>
        <taxon>Actinomycetota</taxon>
        <taxon>Actinomycetes</taxon>
        <taxon>Micrococcales</taxon>
        <taxon>Demequinaceae</taxon>
        <taxon>Demequina</taxon>
    </lineage>
</organism>
<evidence type="ECO:0000313" key="1">
    <source>
        <dbReference type="EMBL" id="GMA35738.1"/>
    </source>
</evidence>
<name>A0ABQ6ID17_9MICO</name>
<protein>
    <recommendedName>
        <fullName evidence="3">NAD-specific glutamate dehydrogenase</fullName>
    </recommendedName>
</protein>
<evidence type="ECO:0000313" key="2">
    <source>
        <dbReference type="Proteomes" id="UP001157125"/>
    </source>
</evidence>
<comment type="caution">
    <text evidence="1">The sequence shown here is derived from an EMBL/GenBank/DDBJ whole genome shotgun (WGS) entry which is preliminary data.</text>
</comment>